<accession>A0AAP0JCU4</accession>
<evidence type="ECO:0000256" key="1">
    <source>
        <dbReference type="SAM" id="MobiDB-lite"/>
    </source>
</evidence>
<gene>
    <name evidence="2" type="ORF">Sjap_011079</name>
</gene>
<proteinExistence type="predicted"/>
<dbReference type="Proteomes" id="UP001417504">
    <property type="component" value="Unassembled WGS sequence"/>
</dbReference>
<keyword evidence="3" id="KW-1185">Reference proteome</keyword>
<sequence>MILLVPMTDRTKIDQKPPVSLLHGTPSVQENSDGSSSSLSLRPNLASIESRVSEMAVLLEKVLFESWSLRLQKARKDKFPVRNSSQLRLMGLSGRKAPPCNTPSIVVYIEDDGDDFDDVDE</sequence>
<dbReference type="EMBL" id="JBBNAE010000004">
    <property type="protein sequence ID" value="KAK9130592.1"/>
    <property type="molecule type" value="Genomic_DNA"/>
</dbReference>
<evidence type="ECO:0000313" key="3">
    <source>
        <dbReference type="Proteomes" id="UP001417504"/>
    </source>
</evidence>
<feature type="region of interest" description="Disordered" evidence="1">
    <location>
        <begin position="14"/>
        <end position="41"/>
    </location>
</feature>
<comment type="caution">
    <text evidence="2">The sequence shown here is derived from an EMBL/GenBank/DDBJ whole genome shotgun (WGS) entry which is preliminary data.</text>
</comment>
<reference evidence="2 3" key="1">
    <citation type="submission" date="2024-01" db="EMBL/GenBank/DDBJ databases">
        <title>Genome assemblies of Stephania.</title>
        <authorList>
            <person name="Yang L."/>
        </authorList>
    </citation>
    <scope>NUCLEOTIDE SEQUENCE [LARGE SCALE GENOMIC DNA]</scope>
    <source>
        <strain evidence="2">QJT</strain>
        <tissue evidence="2">Leaf</tissue>
    </source>
</reference>
<dbReference type="AlphaFoldDB" id="A0AAP0JCU4"/>
<name>A0AAP0JCU4_9MAGN</name>
<protein>
    <submittedName>
        <fullName evidence="2">Uncharacterized protein</fullName>
    </submittedName>
</protein>
<organism evidence="2 3">
    <name type="scientific">Stephania japonica</name>
    <dbReference type="NCBI Taxonomy" id="461633"/>
    <lineage>
        <taxon>Eukaryota</taxon>
        <taxon>Viridiplantae</taxon>
        <taxon>Streptophyta</taxon>
        <taxon>Embryophyta</taxon>
        <taxon>Tracheophyta</taxon>
        <taxon>Spermatophyta</taxon>
        <taxon>Magnoliopsida</taxon>
        <taxon>Ranunculales</taxon>
        <taxon>Menispermaceae</taxon>
        <taxon>Menispermoideae</taxon>
        <taxon>Cissampelideae</taxon>
        <taxon>Stephania</taxon>
    </lineage>
</organism>
<evidence type="ECO:0000313" key="2">
    <source>
        <dbReference type="EMBL" id="KAK9130592.1"/>
    </source>
</evidence>